<feature type="transmembrane region" description="Helical" evidence="1">
    <location>
        <begin position="65"/>
        <end position="83"/>
    </location>
</feature>
<dbReference type="OrthoDB" id="9809154at2"/>
<organism evidence="2 4">
    <name type="scientific">Anaerotruncus colihominis</name>
    <dbReference type="NCBI Taxonomy" id="169435"/>
    <lineage>
        <taxon>Bacteria</taxon>
        <taxon>Bacillati</taxon>
        <taxon>Bacillota</taxon>
        <taxon>Clostridia</taxon>
        <taxon>Eubacteriales</taxon>
        <taxon>Oscillospiraceae</taxon>
        <taxon>Anaerotruncus</taxon>
    </lineage>
</organism>
<feature type="transmembrane region" description="Helical" evidence="1">
    <location>
        <begin position="89"/>
        <end position="109"/>
    </location>
</feature>
<evidence type="ECO:0000313" key="2">
    <source>
        <dbReference type="EMBL" id="CUP96942.1"/>
    </source>
</evidence>
<dbReference type="EMBL" id="QVME01000004">
    <property type="protein sequence ID" value="RGE67852.1"/>
    <property type="molecule type" value="Genomic_DNA"/>
</dbReference>
<proteinExistence type="predicted"/>
<dbReference type="EMBL" id="CZBE01000019">
    <property type="protein sequence ID" value="CUP96942.1"/>
    <property type="molecule type" value="Genomic_DNA"/>
</dbReference>
<dbReference type="Proteomes" id="UP000260828">
    <property type="component" value="Unassembled WGS sequence"/>
</dbReference>
<feature type="transmembrane region" description="Helical" evidence="1">
    <location>
        <begin position="164"/>
        <end position="181"/>
    </location>
</feature>
<name>A0A174SGW3_9FIRM</name>
<evidence type="ECO:0000313" key="3">
    <source>
        <dbReference type="EMBL" id="RGE67852.1"/>
    </source>
</evidence>
<dbReference type="RefSeq" id="WP_055245583.1">
    <property type="nucleotide sequence ID" value="NZ_CABIWA010000016.1"/>
</dbReference>
<dbReference type="Gene3D" id="1.10.1760.20">
    <property type="match status" value="1"/>
</dbReference>
<evidence type="ECO:0000256" key="1">
    <source>
        <dbReference type="SAM" id="Phobius"/>
    </source>
</evidence>
<reference evidence="2 4" key="1">
    <citation type="submission" date="2015-09" db="EMBL/GenBank/DDBJ databases">
        <authorList>
            <consortium name="Pathogen Informatics"/>
        </authorList>
    </citation>
    <scope>NUCLEOTIDE SEQUENCE [LARGE SCALE GENOMIC DNA]</scope>
    <source>
        <strain evidence="2 4">2789STDY5834939</strain>
    </source>
</reference>
<keyword evidence="1" id="KW-0472">Membrane</keyword>
<gene>
    <name evidence="3" type="ORF">DXC40_10255</name>
    <name evidence="2" type="ORF">ERS852551_02587</name>
</gene>
<reference evidence="3 5" key="2">
    <citation type="submission" date="2018-08" db="EMBL/GenBank/DDBJ databases">
        <title>A genome reference for cultivated species of the human gut microbiota.</title>
        <authorList>
            <person name="Zou Y."/>
            <person name="Xue W."/>
            <person name="Luo G."/>
        </authorList>
    </citation>
    <scope>NUCLEOTIDE SEQUENCE [LARGE SCALE GENOMIC DNA]</scope>
    <source>
        <strain evidence="3 5">TF05-12AC</strain>
    </source>
</reference>
<dbReference type="InterPro" id="IPR024529">
    <property type="entry name" value="ECF_trnsprt_substrate-spec"/>
</dbReference>
<protein>
    <submittedName>
        <fullName evidence="3">ECF transporter S component</fullName>
    </submittedName>
</protein>
<dbReference type="GO" id="GO:0022857">
    <property type="term" value="F:transmembrane transporter activity"/>
    <property type="evidence" value="ECO:0007669"/>
    <property type="project" value="InterPro"/>
</dbReference>
<dbReference type="Proteomes" id="UP000095765">
    <property type="component" value="Unassembled WGS sequence"/>
</dbReference>
<evidence type="ECO:0000313" key="4">
    <source>
        <dbReference type="Proteomes" id="UP000095765"/>
    </source>
</evidence>
<evidence type="ECO:0000313" key="5">
    <source>
        <dbReference type="Proteomes" id="UP000260828"/>
    </source>
</evidence>
<dbReference type="Pfam" id="PF12822">
    <property type="entry name" value="ECF_trnsprt"/>
    <property type="match status" value="1"/>
</dbReference>
<keyword evidence="1" id="KW-0812">Transmembrane</keyword>
<keyword evidence="1" id="KW-1133">Transmembrane helix</keyword>
<feature type="transmembrane region" description="Helical" evidence="1">
    <location>
        <begin position="121"/>
        <end position="144"/>
    </location>
</feature>
<dbReference type="AlphaFoldDB" id="A0A174SGW3"/>
<accession>A0A174SGW3</accession>
<sequence>MAKTDYKIKWITRTALCTALVLLAQMIGKLLPAGAVIAGPFSLNQLITGSLVNLVLILAAASAGVWSGVTCGVISSILAALLGMTPVPFIVPAIALGNAVIAAAAWFFFTRFNGIGIRAAGVVLGAAVKCAVLWLTVPTLLGILPDIPPKQVQMLSVMFSWPQFVTAMIGGMLALIVYPALCRSFEGRMR</sequence>